<dbReference type="AlphaFoldDB" id="A0AAD9VZH7"/>
<feature type="compositionally biased region" description="Polar residues" evidence="1">
    <location>
        <begin position="322"/>
        <end position="339"/>
    </location>
</feature>
<organism evidence="2 3">
    <name type="scientific">Phomopsis amygdali</name>
    <name type="common">Fusicoccum amygdali</name>
    <dbReference type="NCBI Taxonomy" id="1214568"/>
    <lineage>
        <taxon>Eukaryota</taxon>
        <taxon>Fungi</taxon>
        <taxon>Dikarya</taxon>
        <taxon>Ascomycota</taxon>
        <taxon>Pezizomycotina</taxon>
        <taxon>Sordariomycetes</taxon>
        <taxon>Sordariomycetidae</taxon>
        <taxon>Diaporthales</taxon>
        <taxon>Diaporthaceae</taxon>
        <taxon>Diaporthe</taxon>
    </lineage>
</organism>
<protein>
    <submittedName>
        <fullName evidence="2">Uncharacterized protein</fullName>
    </submittedName>
</protein>
<evidence type="ECO:0000313" key="3">
    <source>
        <dbReference type="Proteomes" id="UP001265746"/>
    </source>
</evidence>
<keyword evidence="3" id="KW-1185">Reference proteome</keyword>
<gene>
    <name evidence="2" type="ORF">N8I77_012307</name>
</gene>
<sequence length="346" mass="38873">MDEKTPQPINEEVRSALRSRLSGYQVLLLEYQTPLFRNELLDAIKLHEEALQRPDPTAAERQRVIDQLTVLDNMDDRLNKRWGELHKSMDSRVVLLANISEYQRALGAWLILNYGGKPHDQPSLWASMLVGVIDDFRDDANTLGKDFKVYQDVFVRPLKEMMLNQDHVKKRLRLAAARPSYSTGEIHRLIDQCDWPNLAAAVFHDRELAVVVFGARPLDPKVWEPHIGKTALQRIDELRDKYFSELLTPTTYTISRRAIALSTKQAARAAHHSSPRPLSSAGIQHSEESSAVTAAKSVYNKFVSGLGLGRTGSSLRSIAHNGPSTTSPKGSLDSKNQLADETEMSE</sequence>
<accession>A0AAD9VZH7</accession>
<comment type="caution">
    <text evidence="2">The sequence shown here is derived from an EMBL/GenBank/DDBJ whole genome shotgun (WGS) entry which is preliminary data.</text>
</comment>
<reference evidence="2" key="1">
    <citation type="submission" date="2023-06" db="EMBL/GenBank/DDBJ databases">
        <authorList>
            <person name="Noh H."/>
        </authorList>
    </citation>
    <scope>NUCLEOTIDE SEQUENCE</scope>
    <source>
        <strain evidence="2">DUCC20226</strain>
    </source>
</reference>
<dbReference type="EMBL" id="JAUJFL010000009">
    <property type="protein sequence ID" value="KAK2597526.1"/>
    <property type="molecule type" value="Genomic_DNA"/>
</dbReference>
<dbReference type="Proteomes" id="UP001265746">
    <property type="component" value="Unassembled WGS sequence"/>
</dbReference>
<feature type="region of interest" description="Disordered" evidence="1">
    <location>
        <begin position="265"/>
        <end position="285"/>
    </location>
</feature>
<feature type="region of interest" description="Disordered" evidence="1">
    <location>
        <begin position="313"/>
        <end position="346"/>
    </location>
</feature>
<evidence type="ECO:0000256" key="1">
    <source>
        <dbReference type="SAM" id="MobiDB-lite"/>
    </source>
</evidence>
<evidence type="ECO:0000313" key="2">
    <source>
        <dbReference type="EMBL" id="KAK2597526.1"/>
    </source>
</evidence>
<name>A0AAD9VZH7_PHOAM</name>
<proteinExistence type="predicted"/>